<dbReference type="Proteomes" id="UP000183529">
    <property type="component" value="Unassembled WGS sequence"/>
</dbReference>
<dbReference type="PROSITE" id="PS50887">
    <property type="entry name" value="GGDEF"/>
    <property type="match status" value="1"/>
</dbReference>
<dbReference type="Pfam" id="PF00990">
    <property type="entry name" value="GGDEF"/>
    <property type="match status" value="1"/>
</dbReference>
<dbReference type="PANTHER" id="PTHR45138">
    <property type="entry name" value="REGULATORY COMPONENTS OF SENSORY TRANSDUCTION SYSTEM"/>
    <property type="match status" value="1"/>
</dbReference>
<feature type="transmembrane region" description="Helical" evidence="3">
    <location>
        <begin position="233"/>
        <end position="253"/>
    </location>
</feature>
<feature type="transmembrane region" description="Helical" evidence="3">
    <location>
        <begin position="59"/>
        <end position="82"/>
    </location>
</feature>
<dbReference type="GO" id="GO:0043709">
    <property type="term" value="P:cell adhesion involved in single-species biofilm formation"/>
    <property type="evidence" value="ECO:0007669"/>
    <property type="project" value="TreeGrafter"/>
</dbReference>
<dbReference type="GO" id="GO:1902201">
    <property type="term" value="P:negative regulation of bacterial-type flagellum-dependent cell motility"/>
    <property type="evidence" value="ECO:0007669"/>
    <property type="project" value="TreeGrafter"/>
</dbReference>
<evidence type="ECO:0000313" key="8">
    <source>
        <dbReference type="Proteomes" id="UP000247515"/>
    </source>
</evidence>
<dbReference type="AlphaFoldDB" id="A0AAQ1GCZ0"/>
<dbReference type="Proteomes" id="UP000247515">
    <property type="component" value="Unassembled WGS sequence"/>
</dbReference>
<dbReference type="NCBIfam" id="TIGR00254">
    <property type="entry name" value="GGDEF"/>
    <property type="match status" value="1"/>
</dbReference>
<comment type="catalytic activity">
    <reaction evidence="2">
        <text>2 GTP = 3',3'-c-di-GMP + 2 diphosphate</text>
        <dbReference type="Rhea" id="RHEA:24898"/>
        <dbReference type="ChEBI" id="CHEBI:33019"/>
        <dbReference type="ChEBI" id="CHEBI:37565"/>
        <dbReference type="ChEBI" id="CHEBI:58805"/>
        <dbReference type="EC" id="2.7.7.65"/>
    </reaction>
</comment>
<dbReference type="PANTHER" id="PTHR45138:SF9">
    <property type="entry name" value="DIGUANYLATE CYCLASE DGCM-RELATED"/>
    <property type="match status" value="1"/>
</dbReference>
<reference evidence="5 8" key="2">
    <citation type="submission" date="2018-05" db="EMBL/GenBank/DDBJ databases">
        <title>Genomic Encyclopedia of Type Strains, Phase IV (KMG-V): Genome sequencing to study the core and pangenomes of soil and plant-associated prokaryotes.</title>
        <authorList>
            <person name="Whitman W."/>
        </authorList>
    </citation>
    <scope>NUCLEOTIDE SEQUENCE [LARGE SCALE GENOMIC DNA]</scope>
    <source>
        <strain evidence="5 8">SIr-6563</strain>
    </source>
</reference>
<dbReference type="Gene3D" id="3.30.70.270">
    <property type="match status" value="1"/>
</dbReference>
<evidence type="ECO:0000256" key="1">
    <source>
        <dbReference type="ARBA" id="ARBA00012528"/>
    </source>
</evidence>
<protein>
    <recommendedName>
        <fullName evidence="1">diguanylate cyclase</fullName>
        <ecNumber evidence="1">2.7.7.65</ecNumber>
    </recommendedName>
</protein>
<reference evidence="6 7" key="1">
    <citation type="submission" date="2016-10" db="EMBL/GenBank/DDBJ databases">
        <authorList>
            <person name="Varghese N."/>
            <person name="Submissions S."/>
        </authorList>
    </citation>
    <scope>NUCLEOTIDE SEQUENCE [LARGE SCALE GENOMIC DNA]</scope>
    <source>
        <strain evidence="6 7">LMG 22274</strain>
    </source>
</reference>
<evidence type="ECO:0000313" key="5">
    <source>
        <dbReference type="EMBL" id="PXX17402.1"/>
    </source>
</evidence>
<organism evidence="6 7">
    <name type="scientific">Paraburkholderia tropica</name>
    <dbReference type="NCBI Taxonomy" id="92647"/>
    <lineage>
        <taxon>Bacteria</taxon>
        <taxon>Pseudomonadati</taxon>
        <taxon>Pseudomonadota</taxon>
        <taxon>Betaproteobacteria</taxon>
        <taxon>Burkholderiales</taxon>
        <taxon>Burkholderiaceae</taxon>
        <taxon>Paraburkholderia</taxon>
    </lineage>
</organism>
<dbReference type="InterPro" id="IPR029787">
    <property type="entry name" value="Nucleotide_cyclase"/>
</dbReference>
<feature type="transmembrane region" description="Helical" evidence="3">
    <location>
        <begin position="27"/>
        <end position="47"/>
    </location>
</feature>
<dbReference type="Pfam" id="PF17158">
    <property type="entry name" value="MASE4"/>
    <property type="match status" value="1"/>
</dbReference>
<dbReference type="GO" id="GO:0005886">
    <property type="term" value="C:plasma membrane"/>
    <property type="evidence" value="ECO:0007669"/>
    <property type="project" value="TreeGrafter"/>
</dbReference>
<feature type="transmembrane region" description="Helical" evidence="3">
    <location>
        <begin position="94"/>
        <end position="114"/>
    </location>
</feature>
<name>A0AAQ1GCZ0_9BURK</name>
<feature type="transmembrane region" description="Helical" evidence="3">
    <location>
        <begin position="134"/>
        <end position="153"/>
    </location>
</feature>
<dbReference type="InterPro" id="IPR033424">
    <property type="entry name" value="MASE4"/>
</dbReference>
<comment type="caution">
    <text evidence="6">The sequence shown here is derived from an EMBL/GenBank/DDBJ whole genome shotgun (WGS) entry which is preliminary data.</text>
</comment>
<dbReference type="InterPro" id="IPR043128">
    <property type="entry name" value="Rev_trsase/Diguanyl_cyclase"/>
</dbReference>
<proteinExistence type="predicted"/>
<feature type="domain" description="GGDEF" evidence="4">
    <location>
        <begin position="297"/>
        <end position="431"/>
    </location>
</feature>
<evidence type="ECO:0000313" key="6">
    <source>
        <dbReference type="EMBL" id="SEJ22927.1"/>
    </source>
</evidence>
<evidence type="ECO:0000259" key="4">
    <source>
        <dbReference type="PROSITE" id="PS50887"/>
    </source>
</evidence>
<feature type="transmembrane region" description="Helical" evidence="3">
    <location>
        <begin position="173"/>
        <end position="191"/>
    </location>
</feature>
<dbReference type="InterPro" id="IPR050469">
    <property type="entry name" value="Diguanylate_Cyclase"/>
</dbReference>
<evidence type="ECO:0000256" key="3">
    <source>
        <dbReference type="SAM" id="Phobius"/>
    </source>
</evidence>
<dbReference type="InterPro" id="IPR000160">
    <property type="entry name" value="GGDEF_dom"/>
</dbReference>
<dbReference type="SMART" id="SM00267">
    <property type="entry name" value="GGDEF"/>
    <property type="match status" value="1"/>
</dbReference>
<dbReference type="FunFam" id="3.30.70.270:FF:000001">
    <property type="entry name" value="Diguanylate cyclase domain protein"/>
    <property type="match status" value="1"/>
</dbReference>
<keyword evidence="3" id="KW-0812">Transmembrane</keyword>
<dbReference type="EC" id="2.7.7.65" evidence="1"/>
<keyword evidence="8" id="KW-1185">Reference proteome</keyword>
<dbReference type="GO" id="GO:0052621">
    <property type="term" value="F:diguanylate cyclase activity"/>
    <property type="evidence" value="ECO:0007669"/>
    <property type="project" value="UniProtKB-EC"/>
</dbReference>
<dbReference type="EMBL" id="QJJV01000006">
    <property type="protein sequence ID" value="PXX17402.1"/>
    <property type="molecule type" value="Genomic_DNA"/>
</dbReference>
<keyword evidence="3" id="KW-0472">Membrane</keyword>
<accession>A0AAQ1GCZ0</accession>
<keyword evidence="3" id="KW-1133">Transmembrane helix</keyword>
<dbReference type="EMBL" id="FNZM01000003">
    <property type="protein sequence ID" value="SEJ22927.1"/>
    <property type="molecule type" value="Genomic_DNA"/>
</dbReference>
<evidence type="ECO:0000256" key="2">
    <source>
        <dbReference type="ARBA" id="ARBA00034247"/>
    </source>
</evidence>
<sequence>MALCIGLLVAAILPRAATPLPACLPFVPVFCTAVVVTESITALLMWVRYRMGKSPLDAALSAAYAFSSLTCAVQLLIFPGVFSPTGLLGAGKQTAVWVWVLWHGGFPAIVLIGFTLRRLAGKKAALRLPHARSLVWLALGASALGCLVAVRASDWLPALIRDGSYAALQHSPVTALVVFVSVAALIAQLVSGRLRTVLDIWLTIALLAFFADVVLTLAGSARYTIGWYGARGASMIASSALLAALLVEIAMLYSRLAKMNEDLEQKANRDALTGLYNRGWFDAAYAREHLSARHRASPLSVLMVDVDHFKQYNDAYGHGAGDVCLRLIADALQACLRRTDDAVCRYGGEEFVVLLPGCARDAAIAIGEAMRVAVRSLDIRARTQAKRVTVSIGAFTSDFGDEFAVDPLRAADENLYRAKAAGRDKVMASALPSIVPLASSAATVEG</sequence>
<dbReference type="CDD" id="cd01949">
    <property type="entry name" value="GGDEF"/>
    <property type="match status" value="1"/>
</dbReference>
<feature type="transmembrane region" description="Helical" evidence="3">
    <location>
        <begin position="198"/>
        <end position="221"/>
    </location>
</feature>
<gene>
    <name evidence="5" type="ORF">C7400_106118</name>
    <name evidence="6" type="ORF">SAMN05216550_103243</name>
</gene>
<dbReference type="SUPFAM" id="SSF55073">
    <property type="entry name" value="Nucleotide cyclase"/>
    <property type="match status" value="1"/>
</dbReference>
<evidence type="ECO:0000313" key="7">
    <source>
        <dbReference type="Proteomes" id="UP000183529"/>
    </source>
</evidence>